<dbReference type="OrthoDB" id="3215846at2"/>
<protein>
    <recommendedName>
        <fullName evidence="3">DUF2993 domain-containing protein</fullName>
    </recommendedName>
</protein>
<dbReference type="Proteomes" id="UP000321181">
    <property type="component" value="Unassembled WGS sequence"/>
</dbReference>
<dbReference type="AlphaFoldDB" id="A0A512D7F2"/>
<keyword evidence="2" id="KW-1185">Reference proteome</keyword>
<evidence type="ECO:0008006" key="3">
    <source>
        <dbReference type="Google" id="ProtNLM"/>
    </source>
</evidence>
<evidence type="ECO:0000313" key="2">
    <source>
        <dbReference type="Proteomes" id="UP000321181"/>
    </source>
</evidence>
<organism evidence="1 2">
    <name type="scientific">Cellulomonas aerilata</name>
    <dbReference type="NCBI Taxonomy" id="515326"/>
    <lineage>
        <taxon>Bacteria</taxon>
        <taxon>Bacillati</taxon>
        <taxon>Actinomycetota</taxon>
        <taxon>Actinomycetes</taxon>
        <taxon>Micrococcales</taxon>
        <taxon>Cellulomonadaceae</taxon>
        <taxon>Cellulomonas</taxon>
    </lineage>
</organism>
<gene>
    <name evidence="1" type="ORF">CAE01nite_01280</name>
</gene>
<dbReference type="Pfam" id="PF11209">
    <property type="entry name" value="LmeA"/>
    <property type="match status" value="1"/>
</dbReference>
<dbReference type="RefSeq" id="WP_146898513.1">
    <property type="nucleotide sequence ID" value="NZ_BAAARM010000001.1"/>
</dbReference>
<name>A0A512D7F2_9CELL</name>
<comment type="caution">
    <text evidence="1">The sequence shown here is derived from an EMBL/GenBank/DDBJ whole genome shotgun (WGS) entry which is preliminary data.</text>
</comment>
<dbReference type="PROSITE" id="PS51257">
    <property type="entry name" value="PROKAR_LIPOPROTEIN"/>
    <property type="match status" value="1"/>
</dbReference>
<dbReference type="EMBL" id="BJYY01000001">
    <property type="protein sequence ID" value="GEO32403.1"/>
    <property type="molecule type" value="Genomic_DNA"/>
</dbReference>
<reference evidence="1 2" key="1">
    <citation type="submission" date="2019-07" db="EMBL/GenBank/DDBJ databases">
        <title>Whole genome shotgun sequence of Cellulomonas aerilata NBRC 106308.</title>
        <authorList>
            <person name="Hosoyama A."/>
            <person name="Uohara A."/>
            <person name="Ohji S."/>
            <person name="Ichikawa N."/>
        </authorList>
    </citation>
    <scope>NUCLEOTIDE SEQUENCE [LARGE SCALE GENOMIC DNA]</scope>
    <source>
        <strain evidence="1 2">NBRC 106308</strain>
    </source>
</reference>
<dbReference type="InterPro" id="IPR021373">
    <property type="entry name" value="DUF2993"/>
</dbReference>
<sequence>MGARTVVAVTVALASLVGGACVGDRWALGRAEEQFADRIGEGVDGVTGRPGVDIAGFPFLTQLAAGSLDDVSVDLATASLSGVDLRDVDLRAHGVSTSAPYRAGSAEVRGTLTTGALEALVAERTDADVDLAVDGGRLTATLQVLRADVTAELVPTAQGDSIAVDVVSVTLAGAVIDVEDLPRAAASRLRDLAVPVDGLPDGLALTDVVVQDGGLRVTASGTDVVLPMAG</sequence>
<accession>A0A512D7F2</accession>
<proteinExistence type="predicted"/>
<evidence type="ECO:0000313" key="1">
    <source>
        <dbReference type="EMBL" id="GEO32403.1"/>
    </source>
</evidence>